<evidence type="ECO:0000313" key="2">
    <source>
        <dbReference type="EMBL" id="TRM68831.1"/>
    </source>
</evidence>
<comment type="caution">
    <text evidence="2">The sequence shown here is derived from an EMBL/GenBank/DDBJ whole genome shotgun (WGS) entry which is preliminary data.</text>
</comment>
<feature type="region of interest" description="Disordered" evidence="1">
    <location>
        <begin position="110"/>
        <end position="153"/>
    </location>
</feature>
<evidence type="ECO:0000313" key="3">
    <source>
        <dbReference type="Proteomes" id="UP000320762"/>
    </source>
</evidence>
<keyword evidence="3" id="KW-1185">Reference proteome</keyword>
<evidence type="ECO:0000256" key="1">
    <source>
        <dbReference type="SAM" id="MobiDB-lite"/>
    </source>
</evidence>
<accession>A0A550CVL3</accession>
<feature type="region of interest" description="Disordered" evidence="1">
    <location>
        <begin position="23"/>
        <end position="48"/>
    </location>
</feature>
<gene>
    <name evidence="2" type="ORF">BD626DRAFT_472045</name>
</gene>
<feature type="compositionally biased region" description="Basic and acidic residues" evidence="1">
    <location>
        <begin position="113"/>
        <end position="125"/>
    </location>
</feature>
<protein>
    <submittedName>
        <fullName evidence="2">Uncharacterized protein</fullName>
    </submittedName>
</protein>
<feature type="compositionally biased region" description="Basic and acidic residues" evidence="1">
    <location>
        <begin position="136"/>
        <end position="153"/>
    </location>
</feature>
<organism evidence="2 3">
    <name type="scientific">Schizophyllum amplum</name>
    <dbReference type="NCBI Taxonomy" id="97359"/>
    <lineage>
        <taxon>Eukaryota</taxon>
        <taxon>Fungi</taxon>
        <taxon>Dikarya</taxon>
        <taxon>Basidiomycota</taxon>
        <taxon>Agaricomycotina</taxon>
        <taxon>Agaricomycetes</taxon>
        <taxon>Agaricomycetidae</taxon>
        <taxon>Agaricales</taxon>
        <taxon>Schizophyllaceae</taxon>
        <taxon>Schizophyllum</taxon>
    </lineage>
</organism>
<reference evidence="2 3" key="1">
    <citation type="journal article" date="2019" name="New Phytol.">
        <title>Comparative genomics reveals unique wood-decay strategies and fruiting body development in the Schizophyllaceae.</title>
        <authorList>
            <person name="Almasi E."/>
            <person name="Sahu N."/>
            <person name="Krizsan K."/>
            <person name="Balint B."/>
            <person name="Kovacs G.M."/>
            <person name="Kiss B."/>
            <person name="Cseklye J."/>
            <person name="Drula E."/>
            <person name="Henrissat B."/>
            <person name="Nagy I."/>
            <person name="Chovatia M."/>
            <person name="Adam C."/>
            <person name="LaButti K."/>
            <person name="Lipzen A."/>
            <person name="Riley R."/>
            <person name="Grigoriev I.V."/>
            <person name="Nagy L.G."/>
        </authorList>
    </citation>
    <scope>NUCLEOTIDE SEQUENCE [LARGE SCALE GENOMIC DNA]</scope>
    <source>
        <strain evidence="2 3">NL-1724</strain>
    </source>
</reference>
<feature type="compositionally biased region" description="Basic and acidic residues" evidence="1">
    <location>
        <begin position="25"/>
        <end position="48"/>
    </location>
</feature>
<proteinExistence type="predicted"/>
<dbReference type="AlphaFoldDB" id="A0A550CVL3"/>
<dbReference type="EMBL" id="VDMD01000001">
    <property type="protein sequence ID" value="TRM68831.1"/>
    <property type="molecule type" value="Genomic_DNA"/>
</dbReference>
<sequence length="153" mass="17557">MEAQKEYNDHIDQVENVLRQTNSLHKIDREARREAEHGLREQKAENKKLNKQFSKLQDLFILEKRAKEEAMRKQVEAEVQREVAKKEAAALAAERDEAIHQLAALKSMLASSKRKEAPSTDDTARSLKGLPKRAKQQKDATELDGHTVMEETQ</sequence>
<name>A0A550CVL3_9AGAR</name>
<dbReference type="Proteomes" id="UP000320762">
    <property type="component" value="Unassembled WGS sequence"/>
</dbReference>